<evidence type="ECO:0000256" key="2">
    <source>
        <dbReference type="ARBA" id="ARBA00006680"/>
    </source>
</evidence>
<sequence>MNQLKNYRIKITVATPVFIGSGLSYQKNEYLYDRDTRKIHIINPEILMRWIVEKGRIQNFERFSLSGASLSKFFEDLRVRPESIPGLIEYSADAGAAVEQGRLIEIKAFIKDTANRPYIPGSSLKGALRTVILTKMLRDAGREEFLDNERIAKKNPAAQIEIKHLHTLDRAGEKANALNSVMSALSISDSAPLAQPSLTLCRKIDVSKGGYEGRLNIARECLRPGTEAEFILTLKPESGKIDAGYIKKAVEEFGGYYSRTYADKFSLPQGAVKEDFSNCILLGGGCGYFGKNILYPGRDYESALRLAAALMAKKYAKHKHEGDVETGVSPHTLKYTEYIEPNGRGSVKCQMGICRVDIEERA</sequence>
<dbReference type="EMBL" id="JANFYT010000010">
    <property type="protein sequence ID" value="MCQ4814012.1"/>
    <property type="molecule type" value="Genomic_DNA"/>
</dbReference>
<evidence type="ECO:0000256" key="5">
    <source>
        <dbReference type="ARBA" id="ARBA00023118"/>
    </source>
</evidence>
<protein>
    <recommendedName>
        <fullName evidence="3">CRISPR system Cms protein Csm5</fullName>
    </recommendedName>
    <alternativeName>
        <fullName evidence="6">CRISPR type III A-associated protein Csm5</fullName>
    </alternativeName>
</protein>
<accession>A0AAW5K6U2</accession>
<comment type="similarity">
    <text evidence="2">Belongs to the CRISPR-associated Csm5 family.</text>
</comment>
<keyword evidence="9" id="KW-1185">Reference proteome</keyword>
<organism evidence="8 9">
    <name type="scientific">Cloacibacillus evryensis</name>
    <dbReference type="NCBI Taxonomy" id="508460"/>
    <lineage>
        <taxon>Bacteria</taxon>
        <taxon>Thermotogati</taxon>
        <taxon>Synergistota</taxon>
        <taxon>Synergistia</taxon>
        <taxon>Synergistales</taxon>
        <taxon>Synergistaceae</taxon>
        <taxon>Cloacibacillus</taxon>
    </lineage>
</organism>
<evidence type="ECO:0000256" key="6">
    <source>
        <dbReference type="ARBA" id="ARBA00031720"/>
    </source>
</evidence>
<dbReference type="Pfam" id="PF03787">
    <property type="entry name" value="RAMPs"/>
    <property type="match status" value="1"/>
</dbReference>
<keyword evidence="4" id="KW-0694">RNA-binding</keyword>
<evidence type="ECO:0000256" key="4">
    <source>
        <dbReference type="ARBA" id="ARBA00022884"/>
    </source>
</evidence>
<evidence type="ECO:0000259" key="7">
    <source>
        <dbReference type="Pfam" id="PF03787"/>
    </source>
</evidence>
<evidence type="ECO:0000256" key="1">
    <source>
        <dbReference type="ARBA" id="ARBA00003088"/>
    </source>
</evidence>
<evidence type="ECO:0000313" key="8">
    <source>
        <dbReference type="EMBL" id="MCQ4814012.1"/>
    </source>
</evidence>
<evidence type="ECO:0000256" key="3">
    <source>
        <dbReference type="ARBA" id="ARBA00016113"/>
    </source>
</evidence>
<dbReference type="RefSeq" id="WP_008711426.1">
    <property type="nucleotide sequence ID" value="NZ_CABKQM010000008.1"/>
</dbReference>
<dbReference type="PANTHER" id="PTHR38007:SF1">
    <property type="entry name" value="CRISPR SYSTEM CMS PROTEIN CSM5"/>
    <property type="match status" value="1"/>
</dbReference>
<name>A0AAW5K6U2_9BACT</name>
<proteinExistence type="inferred from homology"/>
<keyword evidence="5" id="KW-0051">Antiviral defense</keyword>
<comment type="function">
    <text evidence="1">This subunit might be involved in maturation of a crRNA intermediate to its mature form.</text>
</comment>
<evidence type="ECO:0000313" key="9">
    <source>
        <dbReference type="Proteomes" id="UP001205919"/>
    </source>
</evidence>
<gene>
    <name evidence="8" type="primary">csm5</name>
    <name evidence="8" type="ORF">NE630_06155</name>
</gene>
<dbReference type="Proteomes" id="UP001205919">
    <property type="component" value="Unassembled WGS sequence"/>
</dbReference>
<dbReference type="PANTHER" id="PTHR38007">
    <property type="entry name" value="CRISPR SYSTEM CMS PROTEIN CSM5"/>
    <property type="match status" value="1"/>
</dbReference>
<dbReference type="GO" id="GO:0003723">
    <property type="term" value="F:RNA binding"/>
    <property type="evidence" value="ECO:0007669"/>
    <property type="project" value="UniProtKB-KW"/>
</dbReference>
<dbReference type="InterPro" id="IPR010173">
    <property type="entry name" value="CRISPR-assoc_Csm5"/>
</dbReference>
<comment type="caution">
    <text evidence="8">The sequence shown here is derived from an EMBL/GenBank/DDBJ whole genome shotgun (WGS) entry which is preliminary data.</text>
</comment>
<dbReference type="NCBIfam" id="TIGR01899">
    <property type="entry name" value="cas_TM1807_csm5"/>
    <property type="match status" value="1"/>
</dbReference>
<dbReference type="AlphaFoldDB" id="A0AAW5K6U2"/>
<dbReference type="GO" id="GO:0051607">
    <property type="term" value="P:defense response to virus"/>
    <property type="evidence" value="ECO:0007669"/>
    <property type="project" value="UniProtKB-KW"/>
</dbReference>
<reference evidence="8 9" key="1">
    <citation type="submission" date="2022-06" db="EMBL/GenBank/DDBJ databases">
        <title>Isolation of gut microbiota from human fecal samples.</title>
        <authorList>
            <person name="Pamer E.G."/>
            <person name="Barat B."/>
            <person name="Waligurski E."/>
            <person name="Medina S."/>
            <person name="Paddock L."/>
            <person name="Mostad J."/>
        </authorList>
    </citation>
    <scope>NUCLEOTIDE SEQUENCE [LARGE SCALE GENOMIC DNA]</scope>
    <source>
        <strain evidence="8 9">DFI.9.90</strain>
    </source>
</reference>
<feature type="domain" description="CRISPR type III-associated protein" evidence="7">
    <location>
        <begin position="10"/>
        <end position="240"/>
    </location>
</feature>
<dbReference type="InterPro" id="IPR005537">
    <property type="entry name" value="RAMP_III_fam"/>
</dbReference>